<evidence type="ECO:0000313" key="2">
    <source>
        <dbReference type="Proteomes" id="UP000008237"/>
    </source>
</evidence>
<name>E2BMT4_HARSA</name>
<organism evidence="2">
    <name type="scientific">Harpegnathos saltator</name>
    <name type="common">Jerdon's jumping ant</name>
    <dbReference type="NCBI Taxonomy" id="610380"/>
    <lineage>
        <taxon>Eukaryota</taxon>
        <taxon>Metazoa</taxon>
        <taxon>Ecdysozoa</taxon>
        <taxon>Arthropoda</taxon>
        <taxon>Hexapoda</taxon>
        <taxon>Insecta</taxon>
        <taxon>Pterygota</taxon>
        <taxon>Neoptera</taxon>
        <taxon>Endopterygota</taxon>
        <taxon>Hymenoptera</taxon>
        <taxon>Apocrita</taxon>
        <taxon>Aculeata</taxon>
        <taxon>Formicoidea</taxon>
        <taxon>Formicidae</taxon>
        <taxon>Ponerinae</taxon>
        <taxon>Ponerini</taxon>
        <taxon>Harpegnathos</taxon>
    </lineage>
</organism>
<sequence length="49" mass="5774">LTGERFTSYESIKIWLDNWISSKDQDFFRQGIHKLPERWAKVVAADGAY</sequence>
<feature type="non-terminal residue" evidence="1">
    <location>
        <position position="49"/>
    </location>
</feature>
<dbReference type="InterPro" id="IPR036397">
    <property type="entry name" value="RNaseH_sf"/>
</dbReference>
<dbReference type="InParanoid" id="E2BMT4"/>
<dbReference type="OMA" id="CRNIHEG"/>
<feature type="non-terminal residue" evidence="1">
    <location>
        <position position="1"/>
    </location>
</feature>
<accession>E2BMT4</accession>
<dbReference type="Proteomes" id="UP000008237">
    <property type="component" value="Unassembled WGS sequence"/>
</dbReference>
<evidence type="ECO:0008006" key="3">
    <source>
        <dbReference type="Google" id="ProtNLM"/>
    </source>
</evidence>
<proteinExistence type="predicted"/>
<dbReference type="GO" id="GO:0003676">
    <property type="term" value="F:nucleic acid binding"/>
    <property type="evidence" value="ECO:0007669"/>
    <property type="project" value="InterPro"/>
</dbReference>
<evidence type="ECO:0000313" key="1">
    <source>
        <dbReference type="EMBL" id="EFN82996.1"/>
    </source>
</evidence>
<reference evidence="1 2" key="1">
    <citation type="journal article" date="2010" name="Science">
        <title>Genomic comparison of the ants Camponotus floridanus and Harpegnathos saltator.</title>
        <authorList>
            <person name="Bonasio R."/>
            <person name="Zhang G."/>
            <person name="Ye C."/>
            <person name="Mutti N.S."/>
            <person name="Fang X."/>
            <person name="Qin N."/>
            <person name="Donahue G."/>
            <person name="Yang P."/>
            <person name="Li Q."/>
            <person name="Li C."/>
            <person name="Zhang P."/>
            <person name="Huang Z."/>
            <person name="Berger S.L."/>
            <person name="Reinberg D."/>
            <person name="Wang J."/>
            <person name="Liebig J."/>
        </authorList>
    </citation>
    <scope>NUCLEOTIDE SEQUENCE [LARGE SCALE GENOMIC DNA]</scope>
    <source>
        <strain evidence="1 2">R22 G/1</strain>
    </source>
</reference>
<dbReference type="EMBL" id="GL449341">
    <property type="protein sequence ID" value="EFN82996.1"/>
    <property type="molecule type" value="Genomic_DNA"/>
</dbReference>
<dbReference type="AlphaFoldDB" id="E2BMT4"/>
<keyword evidence="2" id="KW-1185">Reference proteome</keyword>
<gene>
    <name evidence="1" type="ORF">EAI_10533</name>
</gene>
<dbReference type="Gene3D" id="3.30.420.10">
    <property type="entry name" value="Ribonuclease H-like superfamily/Ribonuclease H"/>
    <property type="match status" value="1"/>
</dbReference>
<protein>
    <recommendedName>
        <fullName evidence="3">Histone-lysine N-methyltransferase SETMAR</fullName>
    </recommendedName>
</protein>